<evidence type="ECO:0000256" key="2">
    <source>
        <dbReference type="ARBA" id="ARBA00006472"/>
    </source>
</evidence>
<evidence type="ECO:0000256" key="1">
    <source>
        <dbReference type="ARBA" id="ARBA00001554"/>
    </source>
</evidence>
<dbReference type="RefSeq" id="WP_152718475.1">
    <property type="nucleotide sequence ID" value="NZ_VOSJ01000657.1"/>
</dbReference>
<dbReference type="InterPro" id="IPR036428">
    <property type="entry name" value="PCD_sf"/>
</dbReference>
<dbReference type="OrthoDB" id="9794987at2"/>
<accession>A0A5N7MXP5</accession>
<reference evidence="5 6" key="1">
    <citation type="journal article" date="2019" name="Syst. Appl. Microbiol.">
        <title>Microvirga tunisiensis sp. nov., a root nodule symbiotic bacterium isolated from Lupinus micranthus and L. luteus grown in Northern Tunisia.</title>
        <authorList>
            <person name="Msaddak A."/>
            <person name="Rejili M."/>
            <person name="Duran D."/>
            <person name="Mars M."/>
            <person name="Palacios J.M."/>
            <person name="Ruiz-Argueso T."/>
            <person name="Rey L."/>
            <person name="Imperial J."/>
        </authorList>
    </citation>
    <scope>NUCLEOTIDE SEQUENCE [LARGE SCALE GENOMIC DNA]</scope>
    <source>
        <strain evidence="5 6">Lmie10</strain>
    </source>
</reference>
<dbReference type="CDD" id="cd00913">
    <property type="entry name" value="PCD_DCoH_subfamily_a"/>
    <property type="match status" value="1"/>
</dbReference>
<comment type="similarity">
    <text evidence="2 4">Belongs to the pterin-4-alpha-carbinolamine dehydratase family.</text>
</comment>
<keyword evidence="6" id="KW-1185">Reference proteome</keyword>
<sequence>MTVTPLVAKTCTPCRGGIPPLMPDEAAAFQKQVPGWAVEDEARRIERTYKFKNFAEAFTFVRKVADLAEAEGHHPDVCFGWGYATVSLQTKKIRGLHENDFIMAAKIDDLAENLSIGP</sequence>
<dbReference type="PANTHER" id="PTHR12599">
    <property type="entry name" value="PTERIN-4-ALPHA-CARBINOLAMINE DEHYDRATASE"/>
    <property type="match status" value="1"/>
</dbReference>
<gene>
    <name evidence="5" type="ORF">FS320_42040</name>
</gene>
<evidence type="ECO:0000256" key="3">
    <source>
        <dbReference type="ARBA" id="ARBA00023239"/>
    </source>
</evidence>
<dbReference type="GO" id="GO:0008124">
    <property type="term" value="F:4-alpha-hydroxytetrahydrobiopterin dehydratase activity"/>
    <property type="evidence" value="ECO:0007669"/>
    <property type="project" value="UniProtKB-UniRule"/>
</dbReference>
<dbReference type="InterPro" id="IPR001533">
    <property type="entry name" value="Pterin_deHydtase"/>
</dbReference>
<evidence type="ECO:0000256" key="4">
    <source>
        <dbReference type="HAMAP-Rule" id="MF_00434"/>
    </source>
</evidence>
<proteinExistence type="inferred from homology"/>
<dbReference type="EMBL" id="VOSK01000616">
    <property type="protein sequence ID" value="MPR31289.1"/>
    <property type="molecule type" value="Genomic_DNA"/>
</dbReference>
<name>A0A5N7MXP5_9HYPH</name>
<dbReference type="Pfam" id="PF01329">
    <property type="entry name" value="Pterin_4a"/>
    <property type="match status" value="1"/>
</dbReference>
<dbReference type="AlphaFoldDB" id="A0A5N7MXP5"/>
<evidence type="ECO:0000313" key="5">
    <source>
        <dbReference type="EMBL" id="MPR31289.1"/>
    </source>
</evidence>
<dbReference type="GO" id="GO:0006729">
    <property type="term" value="P:tetrahydrobiopterin biosynthetic process"/>
    <property type="evidence" value="ECO:0007669"/>
    <property type="project" value="InterPro"/>
</dbReference>
<protein>
    <recommendedName>
        <fullName evidence="4">Putative pterin-4-alpha-carbinolamine dehydratase</fullName>
        <shortName evidence="4">PHS</shortName>
        <ecNumber evidence="4">4.2.1.96</ecNumber>
    </recommendedName>
    <alternativeName>
        <fullName evidence="4">4-alpha-hydroxy-tetrahydropterin dehydratase</fullName>
    </alternativeName>
    <alternativeName>
        <fullName evidence="4">Pterin carbinolamine dehydratase</fullName>
        <shortName evidence="4">PCD</shortName>
    </alternativeName>
</protein>
<dbReference type="Proteomes" id="UP000403266">
    <property type="component" value="Unassembled WGS sequence"/>
</dbReference>
<keyword evidence="3 4" id="KW-0456">Lyase</keyword>
<comment type="catalytic activity">
    <reaction evidence="1 4">
        <text>(4aS,6R)-4a-hydroxy-L-erythro-5,6,7,8-tetrahydrobiopterin = (6R)-L-erythro-6,7-dihydrobiopterin + H2O</text>
        <dbReference type="Rhea" id="RHEA:11920"/>
        <dbReference type="ChEBI" id="CHEBI:15377"/>
        <dbReference type="ChEBI" id="CHEBI:15642"/>
        <dbReference type="ChEBI" id="CHEBI:43120"/>
        <dbReference type="EC" id="4.2.1.96"/>
    </reaction>
</comment>
<comment type="caution">
    <text evidence="5">The sequence shown here is derived from an EMBL/GenBank/DDBJ whole genome shotgun (WGS) entry which is preliminary data.</text>
</comment>
<organism evidence="5 6">
    <name type="scientific">Microvirga tunisiensis</name>
    <dbReference type="NCBI Taxonomy" id="2108360"/>
    <lineage>
        <taxon>Bacteria</taxon>
        <taxon>Pseudomonadati</taxon>
        <taxon>Pseudomonadota</taxon>
        <taxon>Alphaproteobacteria</taxon>
        <taxon>Hyphomicrobiales</taxon>
        <taxon>Methylobacteriaceae</taxon>
        <taxon>Microvirga</taxon>
    </lineage>
</organism>
<dbReference type="EC" id="4.2.1.96" evidence="4"/>
<evidence type="ECO:0000313" key="6">
    <source>
        <dbReference type="Proteomes" id="UP000403266"/>
    </source>
</evidence>
<dbReference type="SUPFAM" id="SSF55248">
    <property type="entry name" value="PCD-like"/>
    <property type="match status" value="1"/>
</dbReference>
<dbReference type="PANTHER" id="PTHR12599:SF0">
    <property type="entry name" value="PTERIN-4-ALPHA-CARBINOLAMINE DEHYDRATASE"/>
    <property type="match status" value="1"/>
</dbReference>
<dbReference type="Gene3D" id="3.30.1360.20">
    <property type="entry name" value="Transcriptional coactivator/pterin dehydratase"/>
    <property type="match status" value="1"/>
</dbReference>
<dbReference type="HAMAP" id="MF_00434">
    <property type="entry name" value="Pterin_4_alpha"/>
    <property type="match status" value="1"/>
</dbReference>